<evidence type="ECO:0000259" key="5">
    <source>
        <dbReference type="PROSITE" id="PS50975"/>
    </source>
</evidence>
<dbReference type="GO" id="GO:0046872">
    <property type="term" value="F:metal ion binding"/>
    <property type="evidence" value="ECO:0007669"/>
    <property type="project" value="InterPro"/>
</dbReference>
<organism evidence="6 7">
    <name type="scientific">Candidatus Uhrbacteria bacterium RIFCSPLOWO2_02_FULL_51_9</name>
    <dbReference type="NCBI Taxonomy" id="1802410"/>
    <lineage>
        <taxon>Bacteria</taxon>
        <taxon>Candidatus Uhriibacteriota</taxon>
    </lineage>
</organism>
<feature type="domain" description="ATP-grasp" evidence="5">
    <location>
        <begin position="123"/>
        <end position="330"/>
    </location>
</feature>
<dbReference type="PROSITE" id="PS50975">
    <property type="entry name" value="ATP_GRASP"/>
    <property type="match status" value="1"/>
</dbReference>
<dbReference type="GO" id="GO:0016874">
    <property type="term" value="F:ligase activity"/>
    <property type="evidence" value="ECO:0007669"/>
    <property type="project" value="UniProtKB-KW"/>
</dbReference>
<accession>A0A1F7VEL6</accession>
<gene>
    <name evidence="6" type="ORF">A3H75_02030</name>
</gene>
<name>A0A1F7VEL6_9BACT</name>
<dbReference type="Proteomes" id="UP000176678">
    <property type="component" value="Unassembled WGS sequence"/>
</dbReference>
<protein>
    <recommendedName>
        <fullName evidence="5">ATP-grasp domain-containing protein</fullName>
    </recommendedName>
</protein>
<dbReference type="Pfam" id="PF13535">
    <property type="entry name" value="ATP-grasp_4"/>
    <property type="match status" value="1"/>
</dbReference>
<reference evidence="6 7" key="1">
    <citation type="journal article" date="2016" name="Nat. Commun.">
        <title>Thousands of microbial genomes shed light on interconnected biogeochemical processes in an aquifer system.</title>
        <authorList>
            <person name="Anantharaman K."/>
            <person name="Brown C.T."/>
            <person name="Hug L.A."/>
            <person name="Sharon I."/>
            <person name="Castelle C.J."/>
            <person name="Probst A.J."/>
            <person name="Thomas B.C."/>
            <person name="Singh A."/>
            <person name="Wilkins M.J."/>
            <person name="Karaoz U."/>
            <person name="Brodie E.L."/>
            <person name="Williams K.H."/>
            <person name="Hubbard S.S."/>
            <person name="Banfield J.F."/>
        </authorList>
    </citation>
    <scope>NUCLEOTIDE SEQUENCE [LARGE SCALE GENOMIC DNA]</scope>
</reference>
<dbReference type="GO" id="GO:0005524">
    <property type="term" value="F:ATP binding"/>
    <property type="evidence" value="ECO:0007669"/>
    <property type="project" value="UniProtKB-UniRule"/>
</dbReference>
<dbReference type="PANTHER" id="PTHR43585">
    <property type="entry name" value="FUMIPYRROLE BIOSYNTHESIS PROTEIN C"/>
    <property type="match status" value="1"/>
</dbReference>
<dbReference type="AlphaFoldDB" id="A0A1F7VEL6"/>
<evidence type="ECO:0000313" key="6">
    <source>
        <dbReference type="EMBL" id="OGL88893.1"/>
    </source>
</evidence>
<sequence length="424" mass="48609">MLRHEEKDIILFVGKMEMAHVEDVARFSKEYGKKYLPALITSLGAKVEESLEQRLAFLVRCDTQDMKAVEKRLRPYADRIAAIISRYEFSMPLYGRLADLFPYLRLPTARSLAVASNKINMRRAFRRYDKKITPRFVVVKRYGETAVKKIIEKIGFPCVIKPANLAKSQLVTVCYYKEELKNNLKVTMQKVRKLYHHAKVEWEPTVLVENFMEGQMYSIDAYVNSRGYMEYTPIIEIKTGKDAGYDDFFMYTQITPSILNPKEEEKARTTVAKATHAIGLRSSTVHAELMRTQQGWKVIEVGARVGGFRDRLLNTAFGFHHTGNDFRIHLGKKPTIKRKPLKHVGFIKFFPKKPGHLMALQGIKKVEGMKSVIKVTQNKKVGDFSGLSRYGHPYVLGVTVAAHSRSKMLGELRKVEKLIEIKTG</sequence>
<dbReference type="SUPFAM" id="SSF56059">
    <property type="entry name" value="Glutathione synthetase ATP-binding domain-like"/>
    <property type="match status" value="1"/>
</dbReference>
<evidence type="ECO:0000313" key="7">
    <source>
        <dbReference type="Proteomes" id="UP000176678"/>
    </source>
</evidence>
<evidence type="ECO:0000256" key="1">
    <source>
        <dbReference type="ARBA" id="ARBA00022598"/>
    </source>
</evidence>
<keyword evidence="3 4" id="KW-0067">ATP-binding</keyword>
<dbReference type="PANTHER" id="PTHR43585:SF2">
    <property type="entry name" value="ATP-GRASP ENZYME FSQD"/>
    <property type="match status" value="1"/>
</dbReference>
<proteinExistence type="predicted"/>
<dbReference type="InterPro" id="IPR052032">
    <property type="entry name" value="ATP-dep_AA_Ligase"/>
</dbReference>
<dbReference type="Gene3D" id="3.30.470.20">
    <property type="entry name" value="ATP-grasp fold, B domain"/>
    <property type="match status" value="1"/>
</dbReference>
<evidence type="ECO:0000256" key="4">
    <source>
        <dbReference type="PROSITE-ProRule" id="PRU00409"/>
    </source>
</evidence>
<comment type="caution">
    <text evidence="6">The sequence shown here is derived from an EMBL/GenBank/DDBJ whole genome shotgun (WGS) entry which is preliminary data.</text>
</comment>
<evidence type="ECO:0000256" key="2">
    <source>
        <dbReference type="ARBA" id="ARBA00022741"/>
    </source>
</evidence>
<dbReference type="EMBL" id="MGES01000022">
    <property type="protein sequence ID" value="OGL88893.1"/>
    <property type="molecule type" value="Genomic_DNA"/>
</dbReference>
<evidence type="ECO:0000256" key="3">
    <source>
        <dbReference type="ARBA" id="ARBA00022840"/>
    </source>
</evidence>
<dbReference type="STRING" id="1802410.A3H75_02030"/>
<keyword evidence="1" id="KW-0436">Ligase</keyword>
<keyword evidence="2 4" id="KW-0547">Nucleotide-binding</keyword>
<dbReference type="InterPro" id="IPR011761">
    <property type="entry name" value="ATP-grasp"/>
</dbReference>